<organism evidence="1">
    <name type="scientific">viral metagenome</name>
    <dbReference type="NCBI Taxonomy" id="1070528"/>
    <lineage>
        <taxon>unclassified sequences</taxon>
        <taxon>metagenomes</taxon>
        <taxon>organismal metagenomes</taxon>
    </lineage>
</organism>
<name>A0A6M3KGS8_9ZZZZ</name>
<dbReference type="AlphaFoldDB" id="A0A6M3KGS8"/>
<evidence type="ECO:0008006" key="2">
    <source>
        <dbReference type="Google" id="ProtNLM"/>
    </source>
</evidence>
<dbReference type="Gene3D" id="3.40.50.300">
    <property type="entry name" value="P-loop containing nucleotide triphosphate hydrolases"/>
    <property type="match status" value="1"/>
</dbReference>
<dbReference type="InterPro" id="IPR027417">
    <property type="entry name" value="P-loop_NTPase"/>
</dbReference>
<dbReference type="EMBL" id="MT142431">
    <property type="protein sequence ID" value="QJA80688.1"/>
    <property type="molecule type" value="Genomic_DNA"/>
</dbReference>
<evidence type="ECO:0000313" key="1">
    <source>
        <dbReference type="EMBL" id="QJA80688.1"/>
    </source>
</evidence>
<sequence>MALTKEKRAEIEAKLKELEKVRDANLIYHFKKGDYWYPNPFQEKILAAWKNPKYKVFVGSGANRKGKTTIAIIISYAVMFGEWPWSGEKIDFPHNDPRQVLYVGQAWESHIQKVVEPELERLWPKHRGDIGSITKKNNQGVKARWRDPSTTGSELHIYSNNQDSDTFEGDQYDLIVWDEPPKRANRIAAIRGLVDRNGRELFVATLLKEAWMHREVVKARLADGTPDTSIFHVDGEIFENVSECACGEYISRLERDGTDFIGICSKCGPVKDFIKRGLTLDGVDQFTKGLRKDEIEARIKGKPSYLGNLVLPNFSRDIHVKDRFKIPLNWIVDISIDFHPSKPWAVLFEATGPNDFHYMCDFIHEKGNPKYIAEEIIRKAKNNEYFINSITIDPLAKGGENAQIDEMTVFKIMEKVFRSYNHRLDVASKDKDNGITLLNDSLMTENEMPARFIFRDLVPVIEQLEDWMYDPETLKPSKENDDFCEVAYRIALRDTKWKDPYDREKRLARLPKADMGELMTA</sequence>
<proteinExistence type="predicted"/>
<dbReference type="Gene3D" id="3.30.420.280">
    <property type="match status" value="1"/>
</dbReference>
<protein>
    <recommendedName>
        <fullName evidence="2">Terminase</fullName>
    </recommendedName>
</protein>
<reference evidence="1" key="1">
    <citation type="submission" date="2020-03" db="EMBL/GenBank/DDBJ databases">
        <title>The deep terrestrial virosphere.</title>
        <authorList>
            <person name="Holmfeldt K."/>
            <person name="Nilsson E."/>
            <person name="Simone D."/>
            <person name="Lopez-Fernandez M."/>
            <person name="Wu X."/>
            <person name="de Brujin I."/>
            <person name="Lundin D."/>
            <person name="Andersson A."/>
            <person name="Bertilsson S."/>
            <person name="Dopson M."/>
        </authorList>
    </citation>
    <scope>NUCLEOTIDE SEQUENCE</scope>
    <source>
        <strain evidence="1">MM415A00680</strain>
    </source>
</reference>
<accession>A0A6M3KGS8</accession>
<gene>
    <name evidence="1" type="ORF">MM415A00680_0019</name>
</gene>